<dbReference type="Pfam" id="PF05742">
    <property type="entry name" value="TANGO2"/>
    <property type="match status" value="1"/>
</dbReference>
<dbReference type="OrthoDB" id="57786at2759"/>
<dbReference type="GO" id="GO:0009306">
    <property type="term" value="P:protein secretion"/>
    <property type="evidence" value="ECO:0007669"/>
    <property type="project" value="TreeGrafter"/>
</dbReference>
<dbReference type="EMBL" id="VJMH01005370">
    <property type="protein sequence ID" value="KAF0696808.1"/>
    <property type="molecule type" value="Genomic_DNA"/>
</dbReference>
<protein>
    <submittedName>
        <fullName evidence="2">Aste57867_12470 protein</fullName>
    </submittedName>
</protein>
<dbReference type="PANTHER" id="PTHR17985:SF8">
    <property type="entry name" value="TRANSPORT AND GOLGI ORGANIZATION PROTEIN 2 HOMOLOG"/>
    <property type="match status" value="1"/>
</dbReference>
<reference evidence="2 3" key="1">
    <citation type="submission" date="2019-03" db="EMBL/GenBank/DDBJ databases">
        <authorList>
            <person name="Gaulin E."/>
            <person name="Dumas B."/>
        </authorList>
    </citation>
    <scope>NUCLEOTIDE SEQUENCE [LARGE SCALE GENOMIC DNA]</scope>
    <source>
        <strain evidence="2">CBS 568.67</strain>
    </source>
</reference>
<keyword evidence="3" id="KW-1185">Reference proteome</keyword>
<dbReference type="Proteomes" id="UP000332933">
    <property type="component" value="Unassembled WGS sequence"/>
</dbReference>
<proteinExistence type="predicted"/>
<dbReference type="GO" id="GO:0007030">
    <property type="term" value="P:Golgi organization"/>
    <property type="evidence" value="ECO:0007669"/>
    <property type="project" value="TreeGrafter"/>
</dbReference>
<reference evidence="1" key="2">
    <citation type="submission" date="2019-06" db="EMBL/GenBank/DDBJ databases">
        <title>Genomics analysis of Aphanomyces spp. identifies a new class of oomycete effector associated with host adaptation.</title>
        <authorList>
            <person name="Gaulin E."/>
        </authorList>
    </citation>
    <scope>NUCLEOTIDE SEQUENCE</scope>
    <source>
        <strain evidence="1">CBS 578.67</strain>
    </source>
</reference>
<dbReference type="GO" id="GO:0005794">
    <property type="term" value="C:Golgi apparatus"/>
    <property type="evidence" value="ECO:0007669"/>
    <property type="project" value="TreeGrafter"/>
</dbReference>
<name>A0A485KXM3_9STRA</name>
<sequence length="291" mass="32962">MCIAFFRLTTYKDAQGCIQVKLIVVDNRDEFYERATSRLRWWDEPFQDILARKLRVSIYTTKKPSVIVAQDMQRGGTWLGVRRCKDHTRVAFLTNIRKAKLDLNKESRGNLITDFLQSDLDVAAYVAQLKPVGHKYGGLNLVFFDGESLGYYCNDPMTFSLLECDVLYGLSNSVLENPWIKVQRGKDAVARVLASHDAGDDDDNSDLALCRKLLPVMADATRVEKRELLPPTGCSEAFEYQVSSIFVEPLYNSMYGTRTTIAMVLDGAHGCVLERDLNASTMEWVDNVITF</sequence>
<evidence type="ECO:0000313" key="3">
    <source>
        <dbReference type="Proteomes" id="UP000332933"/>
    </source>
</evidence>
<dbReference type="EMBL" id="CAADRA010005391">
    <property type="protein sequence ID" value="VFT89321.1"/>
    <property type="molecule type" value="Genomic_DNA"/>
</dbReference>
<evidence type="ECO:0000313" key="1">
    <source>
        <dbReference type="EMBL" id="KAF0696808.1"/>
    </source>
</evidence>
<dbReference type="InterPro" id="IPR008551">
    <property type="entry name" value="TANGO2"/>
</dbReference>
<evidence type="ECO:0000313" key="2">
    <source>
        <dbReference type="EMBL" id="VFT89321.1"/>
    </source>
</evidence>
<dbReference type="AlphaFoldDB" id="A0A485KXM3"/>
<accession>A0A485KXM3</accession>
<organism evidence="2 3">
    <name type="scientific">Aphanomyces stellatus</name>
    <dbReference type="NCBI Taxonomy" id="120398"/>
    <lineage>
        <taxon>Eukaryota</taxon>
        <taxon>Sar</taxon>
        <taxon>Stramenopiles</taxon>
        <taxon>Oomycota</taxon>
        <taxon>Saprolegniomycetes</taxon>
        <taxon>Saprolegniales</taxon>
        <taxon>Verrucalvaceae</taxon>
        <taxon>Aphanomyces</taxon>
    </lineage>
</organism>
<gene>
    <name evidence="2" type="primary">Aste57867_12470</name>
    <name evidence="1" type="ORF">As57867_012424</name>
    <name evidence="2" type="ORF">ASTE57867_12470</name>
</gene>
<dbReference type="PANTHER" id="PTHR17985">
    <property type="entry name" value="SER/THR-RICH PROTEIN T10 IN DGCR REGION"/>
    <property type="match status" value="1"/>
</dbReference>